<dbReference type="Proteomes" id="UP001529510">
    <property type="component" value="Unassembled WGS sequence"/>
</dbReference>
<dbReference type="Pfam" id="PF17887">
    <property type="entry name" value="Jak1_Phl"/>
    <property type="match status" value="1"/>
</dbReference>
<evidence type="ECO:0000259" key="1">
    <source>
        <dbReference type="Pfam" id="PF17887"/>
    </source>
</evidence>
<feature type="non-terminal residue" evidence="2">
    <location>
        <position position="54"/>
    </location>
</feature>
<dbReference type="EMBL" id="JAMKFB020000002">
    <property type="protein sequence ID" value="KAL0200202.1"/>
    <property type="molecule type" value="Genomic_DNA"/>
</dbReference>
<comment type="caution">
    <text evidence="2">The sequence shown here is derived from an EMBL/GenBank/DDBJ whole genome shotgun (WGS) entry which is preliminary data.</text>
</comment>
<gene>
    <name evidence="2" type="ORF">M9458_003389</name>
</gene>
<accession>A0ABD0RQQ8</accession>
<keyword evidence="3" id="KW-1185">Reference proteome</keyword>
<feature type="non-terminal residue" evidence="2">
    <location>
        <position position="1"/>
    </location>
</feature>
<evidence type="ECO:0000313" key="2">
    <source>
        <dbReference type="EMBL" id="KAL0200202.1"/>
    </source>
</evidence>
<dbReference type="AlphaFoldDB" id="A0ABD0RQQ8"/>
<reference evidence="2 3" key="1">
    <citation type="submission" date="2024-05" db="EMBL/GenBank/DDBJ databases">
        <title>Genome sequencing and assembly of Indian major carp, Cirrhinus mrigala (Hamilton, 1822).</title>
        <authorList>
            <person name="Mohindra V."/>
            <person name="Chowdhury L.M."/>
            <person name="Lal K."/>
            <person name="Jena J.K."/>
        </authorList>
    </citation>
    <scope>NUCLEOTIDE SEQUENCE [LARGE SCALE GENOMIC DNA]</scope>
    <source>
        <strain evidence="2">CM1030</strain>
        <tissue evidence="2">Blood</tissue>
    </source>
</reference>
<organism evidence="2 3">
    <name type="scientific">Cirrhinus mrigala</name>
    <name type="common">Mrigala</name>
    <dbReference type="NCBI Taxonomy" id="683832"/>
    <lineage>
        <taxon>Eukaryota</taxon>
        <taxon>Metazoa</taxon>
        <taxon>Chordata</taxon>
        <taxon>Craniata</taxon>
        <taxon>Vertebrata</taxon>
        <taxon>Euteleostomi</taxon>
        <taxon>Actinopterygii</taxon>
        <taxon>Neopterygii</taxon>
        <taxon>Teleostei</taxon>
        <taxon>Ostariophysi</taxon>
        <taxon>Cypriniformes</taxon>
        <taxon>Cyprinidae</taxon>
        <taxon>Labeoninae</taxon>
        <taxon>Labeonini</taxon>
        <taxon>Cirrhinus</taxon>
    </lineage>
</organism>
<protein>
    <recommendedName>
        <fullName evidence="1">JAK1-3/TYK2 pleckstrin homology-like domain-containing protein</fullName>
    </recommendedName>
</protein>
<dbReference type="InterPro" id="IPR041381">
    <property type="entry name" value="JAK1-3/TYK2_PHL_dom"/>
</dbReference>
<feature type="domain" description="JAK1-3/TYK2 pleckstrin homology-like" evidence="1">
    <location>
        <begin position="3"/>
        <end position="54"/>
    </location>
</feature>
<proteinExistence type="predicted"/>
<sequence length="54" mass="6335">ERRKSKRDSKKVRKAVLHGAGEDQWTLFSDFNEITHLLIKSTVVTIHKQDNKNM</sequence>
<name>A0ABD0RQQ8_CIRMR</name>
<evidence type="ECO:0000313" key="3">
    <source>
        <dbReference type="Proteomes" id="UP001529510"/>
    </source>
</evidence>